<organism evidence="2">
    <name type="scientific">Anguilla anguilla</name>
    <name type="common">European freshwater eel</name>
    <name type="synonym">Muraena anguilla</name>
    <dbReference type="NCBI Taxonomy" id="7936"/>
    <lineage>
        <taxon>Eukaryota</taxon>
        <taxon>Metazoa</taxon>
        <taxon>Chordata</taxon>
        <taxon>Craniata</taxon>
        <taxon>Vertebrata</taxon>
        <taxon>Euteleostomi</taxon>
        <taxon>Actinopterygii</taxon>
        <taxon>Neopterygii</taxon>
        <taxon>Teleostei</taxon>
        <taxon>Anguilliformes</taxon>
        <taxon>Anguillidae</taxon>
        <taxon>Anguilla</taxon>
    </lineage>
</organism>
<reference evidence="2" key="2">
    <citation type="journal article" date="2015" name="Fish Shellfish Immunol.">
        <title>Early steps in the European eel (Anguilla anguilla)-Vibrio vulnificus interaction in the gills: Role of the RtxA13 toxin.</title>
        <authorList>
            <person name="Callol A."/>
            <person name="Pajuelo D."/>
            <person name="Ebbesson L."/>
            <person name="Teles M."/>
            <person name="MacKenzie S."/>
            <person name="Amaro C."/>
        </authorList>
    </citation>
    <scope>NUCLEOTIDE SEQUENCE</scope>
</reference>
<protein>
    <submittedName>
        <fullName evidence="2">Uncharacterized protein</fullName>
    </submittedName>
</protein>
<evidence type="ECO:0000256" key="1">
    <source>
        <dbReference type="SAM" id="Phobius"/>
    </source>
</evidence>
<proteinExistence type="predicted"/>
<dbReference type="AlphaFoldDB" id="A0A0E9RZN0"/>
<keyword evidence="1" id="KW-0812">Transmembrane</keyword>
<feature type="transmembrane region" description="Helical" evidence="1">
    <location>
        <begin position="25"/>
        <end position="42"/>
    </location>
</feature>
<keyword evidence="1" id="KW-0472">Membrane</keyword>
<dbReference type="EMBL" id="GBXM01074762">
    <property type="protein sequence ID" value="JAH33815.1"/>
    <property type="molecule type" value="Transcribed_RNA"/>
</dbReference>
<keyword evidence="1" id="KW-1133">Transmembrane helix</keyword>
<accession>A0A0E9RZN0</accession>
<reference evidence="2" key="1">
    <citation type="submission" date="2014-11" db="EMBL/GenBank/DDBJ databases">
        <authorList>
            <person name="Amaro Gonzalez C."/>
        </authorList>
    </citation>
    <scope>NUCLEOTIDE SEQUENCE</scope>
</reference>
<evidence type="ECO:0000313" key="2">
    <source>
        <dbReference type="EMBL" id="JAH33815.1"/>
    </source>
</evidence>
<name>A0A0E9RZN0_ANGAN</name>
<sequence length="48" mass="5750">MYVRTHTHTHTYAGTFSSITFAEGWDTYLVVARFFLFSFYFLQRNKCS</sequence>